<proteinExistence type="predicted"/>
<evidence type="ECO:0000313" key="1">
    <source>
        <dbReference type="EMBL" id="CAJ1002213.1"/>
    </source>
</evidence>
<accession>A0AA48M8H3</accession>
<organism evidence="1 2">
    <name type="scientific">Brevibacillus aydinogluensis</name>
    <dbReference type="NCBI Taxonomy" id="927786"/>
    <lineage>
        <taxon>Bacteria</taxon>
        <taxon>Bacillati</taxon>
        <taxon>Bacillota</taxon>
        <taxon>Bacilli</taxon>
        <taxon>Bacillales</taxon>
        <taxon>Paenibacillaceae</taxon>
        <taxon>Brevibacillus</taxon>
    </lineage>
</organism>
<keyword evidence="2" id="KW-1185">Reference proteome</keyword>
<reference evidence="1" key="1">
    <citation type="submission" date="2023-07" db="EMBL/GenBank/DDBJ databases">
        <authorList>
            <person name="Ivanov I."/>
            <person name="Teneva D."/>
            <person name="Stoikov I."/>
        </authorList>
    </citation>
    <scope>NUCLEOTIDE SEQUENCE</scope>
    <source>
        <strain evidence="1">4475</strain>
    </source>
</reference>
<protein>
    <submittedName>
        <fullName evidence="1">Uncharacterized protein</fullName>
    </submittedName>
</protein>
<dbReference type="AlphaFoldDB" id="A0AA48M8H3"/>
<name>A0AA48M8H3_9BACL</name>
<sequence>MVRTAGNNLGVYIDSDWLIYFSNREELSPPGYN</sequence>
<dbReference type="KEGG" id="bayd:BSPP4475_07800"/>
<evidence type="ECO:0000313" key="2">
    <source>
        <dbReference type="Proteomes" id="UP001189619"/>
    </source>
</evidence>
<dbReference type="EMBL" id="OY569118">
    <property type="protein sequence ID" value="CAJ1002213.1"/>
    <property type="molecule type" value="Genomic_DNA"/>
</dbReference>
<dbReference type="Proteomes" id="UP001189619">
    <property type="component" value="Chromosome"/>
</dbReference>
<gene>
    <name evidence="1" type="ORF">BSPP4475_07800</name>
</gene>